<dbReference type="CDD" id="cd00118">
    <property type="entry name" value="LysM"/>
    <property type="match status" value="2"/>
</dbReference>
<evidence type="ECO:0000256" key="2">
    <source>
        <dbReference type="ARBA" id="ARBA00023295"/>
    </source>
</evidence>
<dbReference type="PANTHER" id="PTHR33734:SF22">
    <property type="entry name" value="MEMBRANE-BOUND LYTIC MUREIN TRANSGLYCOSYLASE D"/>
    <property type="match status" value="1"/>
</dbReference>
<feature type="domain" description="LysM" evidence="5">
    <location>
        <begin position="26"/>
        <end position="69"/>
    </location>
</feature>
<dbReference type="RefSeq" id="WP_097041099.1">
    <property type="nucleotide sequence ID" value="NZ_OBQF01000004.1"/>
</dbReference>
<dbReference type="AlphaFoldDB" id="A0A285UL79"/>
<proteinExistence type="predicted"/>
<feature type="domain" description="LysM" evidence="5">
    <location>
        <begin position="82"/>
        <end position="125"/>
    </location>
</feature>
<dbReference type="PROSITE" id="PS51782">
    <property type="entry name" value="LYSM"/>
    <property type="match status" value="2"/>
</dbReference>
<dbReference type="InterPro" id="IPR010618">
    <property type="entry name" value="RPF"/>
</dbReference>
<sequence length="321" mass="34045">MKKLLSVGTAVAVSSIIAANAEASEKGHEVQSGDTLSEIAAANSTTVSALKAANDLSSDLIFPGQVLQVAEGAEEKAETEEGVYVIQPGDTLFEIAVEFDLTVKELMDLNNLTSDLIFPGNELIVSKDAVAEVAPVQAPEVVEEEVVYEEPATEVVEEEVVYEEPAAEVVEEEVVYEEPATEVVEEEVVYEEPAAEVVEEEVVYEEPAAEIVEEEVYEEPASEQAPAQQEPVQTQNQAAAPSNSGGQNWGALAACESGGDASIVSANGLYHGLYQFDVQTWKSVGGSGLPSQASAAEQTQRAQALYADRGAQPWPVCGARL</sequence>
<dbReference type="Pfam" id="PF01476">
    <property type="entry name" value="LysM"/>
    <property type="match status" value="2"/>
</dbReference>
<dbReference type="OrthoDB" id="9798935at2"/>
<gene>
    <name evidence="6" type="ORF">SAMN05878391_1696</name>
</gene>
<dbReference type="PANTHER" id="PTHR33734">
    <property type="entry name" value="LYSM DOMAIN-CONTAINING GPI-ANCHORED PROTEIN 2"/>
    <property type="match status" value="1"/>
</dbReference>
<dbReference type="InterPro" id="IPR036779">
    <property type="entry name" value="LysM_dom_sf"/>
</dbReference>
<dbReference type="EMBL" id="OBQF01000004">
    <property type="protein sequence ID" value="SOC42655.1"/>
    <property type="molecule type" value="Genomic_DNA"/>
</dbReference>
<feature type="signal peptide" evidence="4">
    <location>
        <begin position="1"/>
        <end position="23"/>
    </location>
</feature>
<dbReference type="SUPFAM" id="SSF54106">
    <property type="entry name" value="LysM domain"/>
    <property type="match status" value="2"/>
</dbReference>
<evidence type="ECO:0000256" key="4">
    <source>
        <dbReference type="SAM" id="SignalP"/>
    </source>
</evidence>
<evidence type="ECO:0000256" key="1">
    <source>
        <dbReference type="ARBA" id="ARBA00022801"/>
    </source>
</evidence>
<dbReference type="InterPro" id="IPR018392">
    <property type="entry name" value="LysM"/>
</dbReference>
<organism evidence="6 7">
    <name type="scientific">Salinicoccus kekensis</name>
    <dbReference type="NCBI Taxonomy" id="714307"/>
    <lineage>
        <taxon>Bacteria</taxon>
        <taxon>Bacillati</taxon>
        <taxon>Bacillota</taxon>
        <taxon>Bacilli</taxon>
        <taxon>Bacillales</taxon>
        <taxon>Staphylococcaceae</taxon>
        <taxon>Salinicoccus</taxon>
    </lineage>
</organism>
<protein>
    <submittedName>
        <fullName evidence="6">Peptidoglycan endopeptidase LytE</fullName>
    </submittedName>
</protein>
<keyword evidence="1" id="KW-0378">Hydrolase</keyword>
<name>A0A285UL79_9STAP</name>
<evidence type="ECO:0000256" key="3">
    <source>
        <dbReference type="SAM" id="MobiDB-lite"/>
    </source>
</evidence>
<feature type="chain" id="PRO_5012854796" evidence="4">
    <location>
        <begin position="24"/>
        <end position="321"/>
    </location>
</feature>
<dbReference type="InterPro" id="IPR023346">
    <property type="entry name" value="Lysozyme-like_dom_sf"/>
</dbReference>
<keyword evidence="4" id="KW-0732">Signal</keyword>
<keyword evidence="2" id="KW-0326">Glycosidase</keyword>
<evidence type="ECO:0000259" key="5">
    <source>
        <dbReference type="PROSITE" id="PS51782"/>
    </source>
</evidence>
<evidence type="ECO:0000313" key="7">
    <source>
        <dbReference type="Proteomes" id="UP000219412"/>
    </source>
</evidence>
<dbReference type="Gene3D" id="3.10.350.10">
    <property type="entry name" value="LysM domain"/>
    <property type="match status" value="2"/>
</dbReference>
<dbReference type="SMART" id="SM00257">
    <property type="entry name" value="LysM"/>
    <property type="match status" value="2"/>
</dbReference>
<dbReference type="SUPFAM" id="SSF53955">
    <property type="entry name" value="Lysozyme-like"/>
    <property type="match status" value="1"/>
</dbReference>
<feature type="region of interest" description="Disordered" evidence="3">
    <location>
        <begin position="216"/>
        <end position="246"/>
    </location>
</feature>
<accession>A0A285UL79</accession>
<reference evidence="7" key="1">
    <citation type="submission" date="2017-08" db="EMBL/GenBank/DDBJ databases">
        <authorList>
            <person name="Varghese N."/>
            <person name="Submissions S."/>
        </authorList>
    </citation>
    <scope>NUCLEOTIDE SEQUENCE [LARGE SCALE GENOMIC DNA]</scope>
    <source>
        <strain evidence="7">DSM 23173</strain>
    </source>
</reference>
<dbReference type="Pfam" id="PF06737">
    <property type="entry name" value="Transglycosylas"/>
    <property type="match status" value="1"/>
</dbReference>
<dbReference type="Gene3D" id="1.10.530.10">
    <property type="match status" value="1"/>
</dbReference>
<keyword evidence="7" id="KW-1185">Reference proteome</keyword>
<feature type="compositionally biased region" description="Polar residues" evidence="3">
    <location>
        <begin position="225"/>
        <end position="246"/>
    </location>
</feature>
<dbReference type="CDD" id="cd13925">
    <property type="entry name" value="RPF"/>
    <property type="match status" value="1"/>
</dbReference>
<dbReference type="Proteomes" id="UP000219412">
    <property type="component" value="Unassembled WGS sequence"/>
</dbReference>
<dbReference type="GO" id="GO:0016798">
    <property type="term" value="F:hydrolase activity, acting on glycosyl bonds"/>
    <property type="evidence" value="ECO:0007669"/>
    <property type="project" value="UniProtKB-KW"/>
</dbReference>
<evidence type="ECO:0000313" key="6">
    <source>
        <dbReference type="EMBL" id="SOC42655.1"/>
    </source>
</evidence>